<dbReference type="Pfam" id="PF00890">
    <property type="entry name" value="FAD_binding_2"/>
    <property type="match status" value="1"/>
</dbReference>
<reference evidence="7 8" key="1">
    <citation type="submission" date="2023-03" db="EMBL/GenBank/DDBJ databases">
        <title>Draft assemblies of triclosan tolerant bacteria isolated from returned activated sludge.</title>
        <authorList>
            <person name="Van Hamelsveld S."/>
        </authorList>
    </citation>
    <scope>NUCLEOTIDE SEQUENCE [LARGE SCALE GENOMIC DNA]</scope>
    <source>
        <strain evidence="7 8">GW210010_S58</strain>
    </source>
</reference>
<sequence>RRGSTDYQRANGDASQGGLNPCLGPLATGPFYAIRLYPGDIGAATGLLTDADARTLDAAGKPIPGLYACGNDMHSIMGGAYPGPGITIGPGLTFAYLAARHAVSRAHGASGDEARAPTPAPGNPAPLSREPRNMHECLR</sequence>
<feature type="region of interest" description="Disordered" evidence="5">
    <location>
        <begin position="107"/>
        <end position="139"/>
    </location>
</feature>
<evidence type="ECO:0000313" key="8">
    <source>
        <dbReference type="Proteomes" id="UP001216674"/>
    </source>
</evidence>
<evidence type="ECO:0000256" key="4">
    <source>
        <dbReference type="ARBA" id="ARBA00023002"/>
    </source>
</evidence>
<dbReference type="Gene3D" id="3.50.50.60">
    <property type="entry name" value="FAD/NAD(P)-binding domain"/>
    <property type="match status" value="1"/>
</dbReference>
<proteinExistence type="predicted"/>
<comment type="caution">
    <text evidence="7">The sequence shown here is derived from an EMBL/GenBank/DDBJ whole genome shotgun (WGS) entry which is preliminary data.</text>
</comment>
<dbReference type="InterPro" id="IPR036188">
    <property type="entry name" value="FAD/NAD-bd_sf"/>
</dbReference>
<evidence type="ECO:0000256" key="3">
    <source>
        <dbReference type="ARBA" id="ARBA00022827"/>
    </source>
</evidence>
<dbReference type="InterPro" id="IPR050315">
    <property type="entry name" value="FAD-oxidoreductase_2"/>
</dbReference>
<feature type="compositionally biased region" description="Basic and acidic residues" evidence="5">
    <location>
        <begin position="129"/>
        <end position="139"/>
    </location>
</feature>
<keyword evidence="2" id="KW-0285">Flavoprotein</keyword>
<dbReference type="Proteomes" id="UP001216674">
    <property type="component" value="Unassembled WGS sequence"/>
</dbReference>
<keyword evidence="8" id="KW-1185">Reference proteome</keyword>
<comment type="cofactor">
    <cofactor evidence="1">
        <name>FAD</name>
        <dbReference type="ChEBI" id="CHEBI:57692"/>
    </cofactor>
</comment>
<evidence type="ECO:0000256" key="1">
    <source>
        <dbReference type="ARBA" id="ARBA00001974"/>
    </source>
</evidence>
<keyword evidence="3" id="KW-0274">FAD</keyword>
<evidence type="ECO:0000256" key="2">
    <source>
        <dbReference type="ARBA" id="ARBA00022630"/>
    </source>
</evidence>
<evidence type="ECO:0000256" key="5">
    <source>
        <dbReference type="SAM" id="MobiDB-lite"/>
    </source>
</evidence>
<gene>
    <name evidence="7" type="ORF">P3W85_20075</name>
</gene>
<accession>A0ABT6AU72</accession>
<dbReference type="RefSeq" id="WP_276266093.1">
    <property type="nucleotide sequence ID" value="NZ_JARJLM010000342.1"/>
</dbReference>
<keyword evidence="4" id="KW-0560">Oxidoreductase</keyword>
<dbReference type="InterPro" id="IPR003953">
    <property type="entry name" value="FAD-dep_OxRdtase_2_FAD-bd"/>
</dbReference>
<feature type="non-terminal residue" evidence="7">
    <location>
        <position position="1"/>
    </location>
</feature>
<dbReference type="PANTHER" id="PTHR43400">
    <property type="entry name" value="FUMARATE REDUCTASE"/>
    <property type="match status" value="1"/>
</dbReference>
<feature type="domain" description="FAD-dependent oxidoreductase 2 FAD-binding" evidence="6">
    <location>
        <begin position="19"/>
        <end position="88"/>
    </location>
</feature>
<organism evidence="7 8">
    <name type="scientific">Cupriavidus basilensis</name>
    <dbReference type="NCBI Taxonomy" id="68895"/>
    <lineage>
        <taxon>Bacteria</taxon>
        <taxon>Pseudomonadati</taxon>
        <taxon>Pseudomonadota</taxon>
        <taxon>Betaproteobacteria</taxon>
        <taxon>Burkholderiales</taxon>
        <taxon>Burkholderiaceae</taxon>
        <taxon>Cupriavidus</taxon>
    </lineage>
</organism>
<dbReference type="PANTHER" id="PTHR43400:SF10">
    <property type="entry name" value="3-OXOSTEROID 1-DEHYDROGENASE"/>
    <property type="match status" value="1"/>
</dbReference>
<dbReference type="EMBL" id="JARJLM010000342">
    <property type="protein sequence ID" value="MDF3835241.1"/>
    <property type="molecule type" value="Genomic_DNA"/>
</dbReference>
<dbReference type="SUPFAM" id="SSF51905">
    <property type="entry name" value="FAD/NAD(P)-binding domain"/>
    <property type="match status" value="1"/>
</dbReference>
<name>A0ABT6AU72_9BURK</name>
<evidence type="ECO:0000313" key="7">
    <source>
        <dbReference type="EMBL" id="MDF3835241.1"/>
    </source>
</evidence>
<protein>
    <submittedName>
        <fullName evidence="7">FAD-binding protein</fullName>
    </submittedName>
</protein>
<evidence type="ECO:0000259" key="6">
    <source>
        <dbReference type="Pfam" id="PF00890"/>
    </source>
</evidence>